<comment type="caution">
    <text evidence="2">The sequence shown here is derived from an EMBL/GenBank/DDBJ whole genome shotgun (WGS) entry which is preliminary data.</text>
</comment>
<dbReference type="Proteomes" id="UP000605676">
    <property type="component" value="Unassembled WGS sequence"/>
</dbReference>
<dbReference type="Pfam" id="PF01527">
    <property type="entry name" value="HTH_Tnp_1"/>
    <property type="match status" value="1"/>
</dbReference>
<organism evidence="2 3">
    <name type="scientific">Carboxylicivirga marina</name>
    <dbReference type="NCBI Taxonomy" id="2800988"/>
    <lineage>
        <taxon>Bacteria</taxon>
        <taxon>Pseudomonadati</taxon>
        <taxon>Bacteroidota</taxon>
        <taxon>Bacteroidia</taxon>
        <taxon>Marinilabiliales</taxon>
        <taxon>Marinilabiliaceae</taxon>
        <taxon>Carboxylicivirga</taxon>
    </lineage>
</organism>
<dbReference type="EMBL" id="JAENRR010000022">
    <property type="protein sequence ID" value="MBK3517837.1"/>
    <property type="molecule type" value="Genomic_DNA"/>
</dbReference>
<sequence length="185" mass="21709">MRQKENLGYEQRGPNGKIFKVLPDKVKRELVSKIESGEISIDDVMIKYNIRHKSNITKWLIKFGENKEEYLSQKREHLAPQQKIKILSEYNPEEQTVKQYCEEVGITATTFRRWEKLYSCNLNQTRTVKMRPVSEKTIKKISEGNAEFIKELEDARLKIAGLETMINLAEKDLNVSIRKKYGTKQ</sequence>
<reference evidence="2 3" key="1">
    <citation type="submission" date="2021-01" db="EMBL/GenBank/DDBJ databases">
        <title>Carboxyliciviraga sp.nov., isolated from coastal sediments.</title>
        <authorList>
            <person name="Lu D."/>
            <person name="Zhang T."/>
        </authorList>
    </citation>
    <scope>NUCLEOTIDE SEQUENCE [LARGE SCALE GENOMIC DNA]</scope>
    <source>
        <strain evidence="2 3">N1Y132</strain>
    </source>
</reference>
<dbReference type="RefSeq" id="WP_200465066.1">
    <property type="nucleotide sequence ID" value="NZ_JAENRR010000022.1"/>
</dbReference>
<dbReference type="InterPro" id="IPR002514">
    <property type="entry name" value="Transposase_8"/>
</dbReference>
<protein>
    <submittedName>
        <fullName evidence="2">Transposase</fullName>
    </submittedName>
</protein>
<dbReference type="SUPFAM" id="SSF48295">
    <property type="entry name" value="TrpR-like"/>
    <property type="match status" value="1"/>
</dbReference>
<feature type="coiled-coil region" evidence="1">
    <location>
        <begin position="145"/>
        <end position="172"/>
    </location>
</feature>
<evidence type="ECO:0000313" key="3">
    <source>
        <dbReference type="Proteomes" id="UP000605676"/>
    </source>
</evidence>
<gene>
    <name evidence="2" type="ORF">JIV24_10885</name>
</gene>
<dbReference type="InterPro" id="IPR010921">
    <property type="entry name" value="Trp_repressor/repl_initiator"/>
</dbReference>
<evidence type="ECO:0000313" key="2">
    <source>
        <dbReference type="EMBL" id="MBK3517837.1"/>
    </source>
</evidence>
<evidence type="ECO:0000256" key="1">
    <source>
        <dbReference type="SAM" id="Coils"/>
    </source>
</evidence>
<keyword evidence="1" id="KW-0175">Coiled coil</keyword>
<keyword evidence="3" id="KW-1185">Reference proteome</keyword>
<proteinExistence type="predicted"/>
<name>A0ABS1HJV6_9BACT</name>
<accession>A0ABS1HJV6</accession>